<dbReference type="AlphaFoldDB" id="A0A0F9WGF6"/>
<sequence>MSDLNIDNVEFSVLPKDITFTTKVNGDAIAMVGIVLSADQAARLAYLINTPGALQIKIEK</sequence>
<organism evidence="1">
    <name type="scientific">marine sediment metagenome</name>
    <dbReference type="NCBI Taxonomy" id="412755"/>
    <lineage>
        <taxon>unclassified sequences</taxon>
        <taxon>metagenomes</taxon>
        <taxon>ecological metagenomes</taxon>
    </lineage>
</organism>
<proteinExistence type="predicted"/>
<comment type="caution">
    <text evidence="1">The sequence shown here is derived from an EMBL/GenBank/DDBJ whole genome shotgun (WGS) entry which is preliminary data.</text>
</comment>
<reference evidence="1" key="1">
    <citation type="journal article" date="2015" name="Nature">
        <title>Complex archaea that bridge the gap between prokaryotes and eukaryotes.</title>
        <authorList>
            <person name="Spang A."/>
            <person name="Saw J.H."/>
            <person name="Jorgensen S.L."/>
            <person name="Zaremba-Niedzwiedzka K."/>
            <person name="Martijn J."/>
            <person name="Lind A.E."/>
            <person name="van Eijk R."/>
            <person name="Schleper C."/>
            <person name="Guy L."/>
            <person name="Ettema T.J."/>
        </authorList>
    </citation>
    <scope>NUCLEOTIDE SEQUENCE</scope>
</reference>
<dbReference type="EMBL" id="LAZR01000278">
    <property type="protein sequence ID" value="KKN77433.1"/>
    <property type="molecule type" value="Genomic_DNA"/>
</dbReference>
<protein>
    <submittedName>
        <fullName evidence="1">Uncharacterized protein</fullName>
    </submittedName>
</protein>
<accession>A0A0F9WGF6</accession>
<evidence type="ECO:0000313" key="1">
    <source>
        <dbReference type="EMBL" id="KKN77433.1"/>
    </source>
</evidence>
<gene>
    <name evidence="1" type="ORF">LCGC14_0359920</name>
</gene>
<name>A0A0F9WGF6_9ZZZZ</name>